<feature type="compositionally biased region" description="Pro residues" evidence="1">
    <location>
        <begin position="145"/>
        <end position="156"/>
    </location>
</feature>
<feature type="region of interest" description="Disordered" evidence="1">
    <location>
        <begin position="66"/>
        <end position="96"/>
    </location>
</feature>
<keyword evidence="4" id="KW-1185">Reference proteome</keyword>
<dbReference type="AlphaFoldDB" id="A0AAD8R9V0"/>
<proteinExistence type="predicted"/>
<feature type="region of interest" description="Disordered" evidence="1">
    <location>
        <begin position="136"/>
        <end position="156"/>
    </location>
</feature>
<protein>
    <recommendedName>
        <fullName evidence="2">DUF3475 domain-containing protein</fullName>
    </recommendedName>
</protein>
<evidence type="ECO:0000313" key="3">
    <source>
        <dbReference type="EMBL" id="KAK1616870.1"/>
    </source>
</evidence>
<comment type="caution">
    <text evidence="3">The sequence shown here is derived from an EMBL/GenBank/DDBJ whole genome shotgun (WGS) entry which is preliminary data.</text>
</comment>
<dbReference type="GO" id="GO:0045927">
    <property type="term" value="P:positive regulation of growth"/>
    <property type="evidence" value="ECO:0007669"/>
    <property type="project" value="InterPro"/>
</dbReference>
<name>A0AAD8R9V0_LOLMU</name>
<evidence type="ECO:0000256" key="1">
    <source>
        <dbReference type="SAM" id="MobiDB-lite"/>
    </source>
</evidence>
<gene>
    <name evidence="3" type="ORF">QYE76_022387</name>
</gene>
<accession>A0AAD8R9V0</accession>
<evidence type="ECO:0000313" key="4">
    <source>
        <dbReference type="Proteomes" id="UP001231189"/>
    </source>
</evidence>
<organism evidence="3 4">
    <name type="scientific">Lolium multiflorum</name>
    <name type="common">Italian ryegrass</name>
    <name type="synonym">Lolium perenne subsp. multiflorum</name>
    <dbReference type="NCBI Taxonomy" id="4521"/>
    <lineage>
        <taxon>Eukaryota</taxon>
        <taxon>Viridiplantae</taxon>
        <taxon>Streptophyta</taxon>
        <taxon>Embryophyta</taxon>
        <taxon>Tracheophyta</taxon>
        <taxon>Spermatophyta</taxon>
        <taxon>Magnoliopsida</taxon>
        <taxon>Liliopsida</taxon>
        <taxon>Poales</taxon>
        <taxon>Poaceae</taxon>
        <taxon>BOP clade</taxon>
        <taxon>Pooideae</taxon>
        <taxon>Poodae</taxon>
        <taxon>Poeae</taxon>
        <taxon>Poeae Chloroplast Group 2 (Poeae type)</taxon>
        <taxon>Loliodinae</taxon>
        <taxon>Loliinae</taxon>
        <taxon>Lolium</taxon>
    </lineage>
</organism>
<dbReference type="Pfam" id="PF11961">
    <property type="entry name" value="DUF3475"/>
    <property type="match status" value="1"/>
</dbReference>
<feature type="domain" description="DUF3475" evidence="2">
    <location>
        <begin position="1"/>
        <end position="41"/>
    </location>
</feature>
<feature type="compositionally biased region" description="Low complexity" evidence="1">
    <location>
        <begin position="67"/>
        <end position="89"/>
    </location>
</feature>
<dbReference type="EMBL" id="JAUUTY010000006">
    <property type="protein sequence ID" value="KAK1616870.1"/>
    <property type="molecule type" value="Genomic_DNA"/>
</dbReference>
<evidence type="ECO:0000259" key="2">
    <source>
        <dbReference type="Pfam" id="PF11961"/>
    </source>
</evidence>
<sequence>MSRAASLWRGLGDDQMARLRGDGVRLEGPRRLVADDDAAFLARPLRRWRRLRGPLPRRRAPLRSLRRPACSPLPAGLAPPRAPPSTRAATPPPRRWTARHARWRLVAATGARRVTPHAPMSRLGPPATARACLRPPREARARPSDPAPPPPSPLAPPVWPWAHTAQLRSPLQLVRAPHLDVAAVPRPTAPAPRRRALCLCLDAVRVWIVHVADEQVQLVLHAYNGSAARLGNKNGTQTF</sequence>
<dbReference type="InterPro" id="IPR021864">
    <property type="entry name" value="DUF3475"/>
</dbReference>
<reference evidence="3" key="1">
    <citation type="submission" date="2023-07" db="EMBL/GenBank/DDBJ databases">
        <title>A chromosome-level genome assembly of Lolium multiflorum.</title>
        <authorList>
            <person name="Chen Y."/>
            <person name="Copetti D."/>
            <person name="Kolliker R."/>
            <person name="Studer B."/>
        </authorList>
    </citation>
    <scope>NUCLEOTIDE SEQUENCE</scope>
    <source>
        <strain evidence="3">02402/16</strain>
        <tissue evidence="3">Leaf</tissue>
    </source>
</reference>
<dbReference type="Proteomes" id="UP001231189">
    <property type="component" value="Unassembled WGS sequence"/>
</dbReference>